<protein>
    <submittedName>
        <fullName evidence="1">Uncharacterized protein</fullName>
    </submittedName>
</protein>
<gene>
    <name evidence="1" type="ORF">S01H1_33279</name>
</gene>
<name>X0VBI5_9ZZZZ</name>
<accession>X0VBI5</accession>
<reference evidence="1" key="1">
    <citation type="journal article" date="2014" name="Front. Microbiol.">
        <title>High frequency of phylogenetically diverse reductive dehalogenase-homologous genes in deep subseafloor sedimentary metagenomes.</title>
        <authorList>
            <person name="Kawai M."/>
            <person name="Futagami T."/>
            <person name="Toyoda A."/>
            <person name="Takaki Y."/>
            <person name="Nishi S."/>
            <person name="Hori S."/>
            <person name="Arai W."/>
            <person name="Tsubouchi T."/>
            <person name="Morono Y."/>
            <person name="Uchiyama I."/>
            <person name="Ito T."/>
            <person name="Fujiyama A."/>
            <person name="Inagaki F."/>
            <person name="Takami H."/>
        </authorList>
    </citation>
    <scope>NUCLEOTIDE SEQUENCE</scope>
    <source>
        <strain evidence="1">Expedition CK06-06</strain>
    </source>
</reference>
<organism evidence="1">
    <name type="scientific">marine sediment metagenome</name>
    <dbReference type="NCBI Taxonomy" id="412755"/>
    <lineage>
        <taxon>unclassified sequences</taxon>
        <taxon>metagenomes</taxon>
        <taxon>ecological metagenomes</taxon>
    </lineage>
</organism>
<sequence>MLERKANGEFTDLDLDDKEKNYVEAYEEYAEYVHEWAVRKGWWDIEEVEGGERNDAEMIALMHSELS</sequence>
<feature type="non-terminal residue" evidence="1">
    <location>
        <position position="67"/>
    </location>
</feature>
<dbReference type="EMBL" id="BARS01020656">
    <property type="protein sequence ID" value="GAG09853.1"/>
    <property type="molecule type" value="Genomic_DNA"/>
</dbReference>
<proteinExistence type="predicted"/>
<comment type="caution">
    <text evidence="1">The sequence shown here is derived from an EMBL/GenBank/DDBJ whole genome shotgun (WGS) entry which is preliminary data.</text>
</comment>
<dbReference type="AlphaFoldDB" id="X0VBI5"/>
<evidence type="ECO:0000313" key="1">
    <source>
        <dbReference type="EMBL" id="GAG09853.1"/>
    </source>
</evidence>